<proteinExistence type="predicted"/>
<name>A0ABQ3E8C1_9GAMM</name>
<evidence type="ECO:0000313" key="2">
    <source>
        <dbReference type="EMBL" id="GHB26602.1"/>
    </source>
</evidence>
<dbReference type="Proteomes" id="UP000646745">
    <property type="component" value="Unassembled WGS sequence"/>
</dbReference>
<dbReference type="RefSeq" id="WP_189445211.1">
    <property type="nucleotide sequence ID" value="NZ_BMZI01000006.1"/>
</dbReference>
<gene>
    <name evidence="2" type="ORF">GCM10009038_26570</name>
</gene>
<sequence>MTRQPQPQSGSTEYRAATRIAIAALGLISLAMLSGCATSKDELMPTNGMTMQELWEQGSTAGGDSQRTGSPGQRAVDAARGALRRPIGDGEMRTEQTRYTREAANEIYSQFSRLPNPDLVMFVYPHLAGGESVPVPGYSTVFPLYNKPQYAMPGEGSRPAGRTR</sequence>
<dbReference type="EMBL" id="BMZI01000006">
    <property type="protein sequence ID" value="GHB26602.1"/>
    <property type="molecule type" value="Genomic_DNA"/>
</dbReference>
<keyword evidence="3" id="KW-1185">Reference proteome</keyword>
<accession>A0ABQ3E8C1</accession>
<feature type="compositionally biased region" description="Basic and acidic residues" evidence="1">
    <location>
        <begin position="86"/>
        <end position="97"/>
    </location>
</feature>
<organism evidence="2 3">
    <name type="scientific">Salinicola rhizosphaerae</name>
    <dbReference type="NCBI Taxonomy" id="1443141"/>
    <lineage>
        <taxon>Bacteria</taxon>
        <taxon>Pseudomonadati</taxon>
        <taxon>Pseudomonadota</taxon>
        <taxon>Gammaproteobacteria</taxon>
        <taxon>Oceanospirillales</taxon>
        <taxon>Halomonadaceae</taxon>
        <taxon>Salinicola</taxon>
    </lineage>
</organism>
<evidence type="ECO:0000256" key="1">
    <source>
        <dbReference type="SAM" id="MobiDB-lite"/>
    </source>
</evidence>
<dbReference type="NCBIfam" id="TIGR03751">
    <property type="entry name" value="conj_TIGR03751"/>
    <property type="match status" value="1"/>
</dbReference>
<comment type="caution">
    <text evidence="2">The sequence shown here is derived from an EMBL/GenBank/DDBJ whole genome shotgun (WGS) entry which is preliminary data.</text>
</comment>
<reference evidence="3" key="1">
    <citation type="journal article" date="2019" name="Int. J. Syst. Evol. Microbiol.">
        <title>The Global Catalogue of Microorganisms (GCM) 10K type strain sequencing project: providing services to taxonomists for standard genome sequencing and annotation.</title>
        <authorList>
            <consortium name="The Broad Institute Genomics Platform"/>
            <consortium name="The Broad Institute Genome Sequencing Center for Infectious Disease"/>
            <person name="Wu L."/>
            <person name="Ma J."/>
        </authorList>
    </citation>
    <scope>NUCLEOTIDE SEQUENCE [LARGE SCALE GENOMIC DNA]</scope>
    <source>
        <strain evidence="3">KCTC 32998</strain>
    </source>
</reference>
<evidence type="ECO:0000313" key="3">
    <source>
        <dbReference type="Proteomes" id="UP000646745"/>
    </source>
</evidence>
<feature type="region of interest" description="Disordered" evidence="1">
    <location>
        <begin position="57"/>
        <end position="97"/>
    </location>
</feature>
<keyword evidence="2" id="KW-0449">Lipoprotein</keyword>
<dbReference type="InterPro" id="IPR022262">
    <property type="entry name" value="Lipoprot_put"/>
</dbReference>
<protein>
    <submittedName>
        <fullName evidence="2">Lipoprotein</fullName>
    </submittedName>
</protein>
<feature type="compositionally biased region" description="Polar residues" evidence="1">
    <location>
        <begin position="57"/>
        <end position="71"/>
    </location>
</feature>